<evidence type="ECO:0000313" key="2">
    <source>
        <dbReference type="EMBL" id="TMW99925.1"/>
    </source>
</evidence>
<dbReference type="EMBL" id="RXGB01001190">
    <property type="protein sequence ID" value="TMW99925.1"/>
    <property type="molecule type" value="Genomic_DNA"/>
</dbReference>
<sequence length="253" mass="28182">MIGTSITEWDPEYVPPSISTPTEVARATLGMPLKVVFYIVTSSQIQEERTVTSTPFGSASGANQAEEPALNASSDEPTSSESFPAPQADVPTPVAEDSSRCDIGVPIWQFDTLYTSGGTVNRRLIRDEVNVVAPWRGTRVESHQMFENLVDTEVVMSMREDIDNILEMRGIELKTAPLELEEDTVLVTLFIAPTKIPPESRGRAQRLCFSRTIEGEDSRARKKEWTDLEASRRSSFIDKETLDEGSRHRYLGI</sequence>
<evidence type="ECO:0000256" key="1">
    <source>
        <dbReference type="SAM" id="MobiDB-lite"/>
    </source>
</evidence>
<organism evidence="2">
    <name type="scientific">Solanum chilense</name>
    <name type="common">Tomato</name>
    <name type="synonym">Lycopersicon chilense</name>
    <dbReference type="NCBI Taxonomy" id="4083"/>
    <lineage>
        <taxon>Eukaryota</taxon>
        <taxon>Viridiplantae</taxon>
        <taxon>Streptophyta</taxon>
        <taxon>Embryophyta</taxon>
        <taxon>Tracheophyta</taxon>
        <taxon>Spermatophyta</taxon>
        <taxon>Magnoliopsida</taxon>
        <taxon>eudicotyledons</taxon>
        <taxon>Gunneridae</taxon>
        <taxon>Pentapetalae</taxon>
        <taxon>asterids</taxon>
        <taxon>lamiids</taxon>
        <taxon>Solanales</taxon>
        <taxon>Solanaceae</taxon>
        <taxon>Solanoideae</taxon>
        <taxon>Solaneae</taxon>
        <taxon>Solanum</taxon>
        <taxon>Solanum subgen. Lycopersicon</taxon>
    </lineage>
</organism>
<dbReference type="AlphaFoldDB" id="A0A6N2BZ52"/>
<name>A0A6N2BZ52_SOLCI</name>
<feature type="compositionally biased region" description="Polar residues" evidence="1">
    <location>
        <begin position="51"/>
        <end position="63"/>
    </location>
</feature>
<comment type="caution">
    <text evidence="2">The sequence shown here is derived from an EMBL/GenBank/DDBJ whole genome shotgun (WGS) entry which is preliminary data.</text>
</comment>
<reference evidence="2" key="1">
    <citation type="submission" date="2019-05" db="EMBL/GenBank/DDBJ databases">
        <title>The de novo reference genome and transcriptome assemblies of the wild tomato species Solanum chilense.</title>
        <authorList>
            <person name="Stam R."/>
            <person name="Nosenko T."/>
            <person name="Hoerger A.C."/>
            <person name="Stephan W."/>
            <person name="Seidel M.A."/>
            <person name="Kuhn J.M.M."/>
            <person name="Haberer G."/>
            <person name="Tellier A."/>
        </authorList>
    </citation>
    <scope>NUCLEOTIDE SEQUENCE</scope>
    <source>
        <tissue evidence="2">Mature leaves</tissue>
    </source>
</reference>
<feature type="region of interest" description="Disordered" evidence="1">
    <location>
        <begin position="51"/>
        <end position="98"/>
    </location>
</feature>
<feature type="compositionally biased region" description="Polar residues" evidence="1">
    <location>
        <begin position="71"/>
        <end position="82"/>
    </location>
</feature>
<accession>A0A6N2BZ52</accession>
<proteinExistence type="predicted"/>
<protein>
    <submittedName>
        <fullName evidence="2">Uncharacterized protein</fullName>
    </submittedName>
</protein>
<gene>
    <name evidence="2" type="ORF">EJD97_001694</name>
</gene>